<accession>A0A6A6H4R7</accession>
<dbReference type="PANTHER" id="PTHR12984:SF6">
    <property type="entry name" value="SCY1-LIKE PROTEIN 2"/>
    <property type="match status" value="1"/>
</dbReference>
<organism evidence="3 4">
    <name type="scientific">Viridothelium virens</name>
    <name type="common">Speckled blister lichen</name>
    <name type="synonym">Trypethelium virens</name>
    <dbReference type="NCBI Taxonomy" id="1048519"/>
    <lineage>
        <taxon>Eukaryota</taxon>
        <taxon>Fungi</taxon>
        <taxon>Dikarya</taxon>
        <taxon>Ascomycota</taxon>
        <taxon>Pezizomycotina</taxon>
        <taxon>Dothideomycetes</taxon>
        <taxon>Dothideomycetes incertae sedis</taxon>
        <taxon>Trypetheliales</taxon>
        <taxon>Trypetheliaceae</taxon>
        <taxon>Viridothelium</taxon>
    </lineage>
</organism>
<proteinExistence type="predicted"/>
<evidence type="ECO:0000259" key="2">
    <source>
        <dbReference type="PROSITE" id="PS50011"/>
    </source>
</evidence>
<dbReference type="Gene3D" id="1.25.10.10">
    <property type="entry name" value="Leucine-rich Repeat Variant"/>
    <property type="match status" value="1"/>
</dbReference>
<reference evidence="3" key="1">
    <citation type="journal article" date="2020" name="Stud. Mycol.">
        <title>101 Dothideomycetes genomes: a test case for predicting lifestyles and emergence of pathogens.</title>
        <authorList>
            <person name="Haridas S."/>
            <person name="Albert R."/>
            <person name="Binder M."/>
            <person name="Bloem J."/>
            <person name="Labutti K."/>
            <person name="Salamov A."/>
            <person name="Andreopoulos B."/>
            <person name="Baker S."/>
            <person name="Barry K."/>
            <person name="Bills G."/>
            <person name="Bluhm B."/>
            <person name="Cannon C."/>
            <person name="Castanera R."/>
            <person name="Culley D."/>
            <person name="Daum C."/>
            <person name="Ezra D."/>
            <person name="Gonzalez J."/>
            <person name="Henrissat B."/>
            <person name="Kuo A."/>
            <person name="Liang C."/>
            <person name="Lipzen A."/>
            <person name="Lutzoni F."/>
            <person name="Magnuson J."/>
            <person name="Mondo S."/>
            <person name="Nolan M."/>
            <person name="Ohm R."/>
            <person name="Pangilinan J."/>
            <person name="Park H.-J."/>
            <person name="Ramirez L."/>
            <person name="Alfaro M."/>
            <person name="Sun H."/>
            <person name="Tritt A."/>
            <person name="Yoshinaga Y."/>
            <person name="Zwiers L.-H."/>
            <person name="Turgeon B."/>
            <person name="Goodwin S."/>
            <person name="Spatafora J."/>
            <person name="Crous P."/>
            <person name="Grigoriev I."/>
        </authorList>
    </citation>
    <scope>NUCLEOTIDE SEQUENCE</scope>
    <source>
        <strain evidence="3">Tuck. ex Michener</strain>
    </source>
</reference>
<gene>
    <name evidence="3" type="ORF">EV356DRAFT_449795</name>
</gene>
<dbReference type="Proteomes" id="UP000800092">
    <property type="component" value="Unassembled WGS sequence"/>
</dbReference>
<dbReference type="SMART" id="SM00220">
    <property type="entry name" value="S_TKc"/>
    <property type="match status" value="1"/>
</dbReference>
<name>A0A6A6H4R7_VIRVR</name>
<evidence type="ECO:0000313" key="3">
    <source>
        <dbReference type="EMBL" id="KAF2232710.1"/>
    </source>
</evidence>
<dbReference type="GO" id="GO:0005524">
    <property type="term" value="F:ATP binding"/>
    <property type="evidence" value="ECO:0007669"/>
    <property type="project" value="InterPro"/>
</dbReference>
<feature type="domain" description="Protein kinase" evidence="2">
    <location>
        <begin position="32"/>
        <end position="328"/>
    </location>
</feature>
<feature type="compositionally biased region" description="Low complexity" evidence="1">
    <location>
        <begin position="719"/>
        <end position="749"/>
    </location>
</feature>
<protein>
    <recommendedName>
        <fullName evidence="2">Protein kinase domain-containing protein</fullName>
    </recommendedName>
</protein>
<evidence type="ECO:0000256" key="1">
    <source>
        <dbReference type="SAM" id="MobiDB-lite"/>
    </source>
</evidence>
<feature type="region of interest" description="Disordered" evidence="1">
    <location>
        <begin position="650"/>
        <end position="680"/>
    </location>
</feature>
<feature type="compositionally biased region" description="Polar residues" evidence="1">
    <location>
        <begin position="771"/>
        <end position="795"/>
    </location>
</feature>
<dbReference type="EMBL" id="ML991813">
    <property type="protein sequence ID" value="KAF2232710.1"/>
    <property type="molecule type" value="Genomic_DNA"/>
</dbReference>
<feature type="compositionally biased region" description="Low complexity" evidence="1">
    <location>
        <begin position="889"/>
        <end position="901"/>
    </location>
</feature>
<dbReference type="Gene3D" id="3.30.200.20">
    <property type="entry name" value="Phosphorylase Kinase, domain 1"/>
    <property type="match status" value="1"/>
</dbReference>
<dbReference type="InterPro" id="IPR011989">
    <property type="entry name" value="ARM-like"/>
</dbReference>
<dbReference type="InterPro" id="IPR000719">
    <property type="entry name" value="Prot_kinase_dom"/>
</dbReference>
<dbReference type="CDD" id="cd14011">
    <property type="entry name" value="PK_SCY1_like"/>
    <property type="match status" value="1"/>
</dbReference>
<feature type="region of interest" description="Disordered" evidence="1">
    <location>
        <begin position="820"/>
        <end position="944"/>
    </location>
</feature>
<dbReference type="InterPro" id="IPR011009">
    <property type="entry name" value="Kinase-like_dom_sf"/>
</dbReference>
<dbReference type="SUPFAM" id="SSF48371">
    <property type="entry name" value="ARM repeat"/>
    <property type="match status" value="1"/>
</dbReference>
<feature type="compositionally biased region" description="Polar residues" evidence="1">
    <location>
        <begin position="665"/>
        <end position="677"/>
    </location>
</feature>
<dbReference type="Gene3D" id="1.10.510.10">
    <property type="entry name" value="Transferase(Phosphotransferase) domain 1"/>
    <property type="match status" value="1"/>
</dbReference>
<dbReference type="GO" id="GO:0004672">
    <property type="term" value="F:protein kinase activity"/>
    <property type="evidence" value="ECO:0007669"/>
    <property type="project" value="InterPro"/>
</dbReference>
<dbReference type="OrthoDB" id="79687at2759"/>
<dbReference type="SUPFAM" id="SSF56112">
    <property type="entry name" value="Protein kinase-like (PK-like)"/>
    <property type="match status" value="1"/>
</dbReference>
<feature type="compositionally biased region" description="Low complexity" evidence="1">
    <location>
        <begin position="913"/>
        <end position="923"/>
    </location>
</feature>
<dbReference type="Pfam" id="PF00069">
    <property type="entry name" value="Pkinase"/>
    <property type="match status" value="1"/>
</dbReference>
<dbReference type="AlphaFoldDB" id="A0A6A6H4R7"/>
<dbReference type="InterPro" id="IPR051177">
    <property type="entry name" value="CIK-Related_Protein"/>
</dbReference>
<feature type="compositionally biased region" description="Polar residues" evidence="1">
    <location>
        <begin position="698"/>
        <end position="712"/>
    </location>
</feature>
<feature type="region of interest" description="Disordered" evidence="1">
    <location>
        <begin position="698"/>
        <end position="749"/>
    </location>
</feature>
<dbReference type="PROSITE" id="PS50011">
    <property type="entry name" value="PROTEIN_KINASE_DOM"/>
    <property type="match status" value="1"/>
</dbReference>
<keyword evidence="4" id="KW-1185">Reference proteome</keyword>
<feature type="region of interest" description="Disordered" evidence="1">
    <location>
        <begin position="771"/>
        <end position="808"/>
    </location>
</feature>
<sequence length="944" mass="101471">MFSSALKSFSSNISSNYTIAPQPTSTSGPWKIFDAKKKSTGKAASVFMFDKKSLEPNSASLGGRGSTSGLRKVHEEVLDRLRREASSLARLRHPNILELAEPIEDTRNGGLMFATEPVQASLQELLHDQDRGSRSKQVELDELEIQKGLLQVSKGLEFIHDSAELVHGNLTPEAIFVNAKSDWKISGLGFAGGPNTGNTTKGNAPISLHQALHYDHRLPRSVQLNLDYSSPDFVMDSNVTAYADMFSLGLLIIALYNSPHHSPLETNSSVSTYKRLFSSSASVPNANNNFLSAKPLPKSLLGDALPKLITRRPAGRFSAREFQESRFFDNILVSTIRFLDSLPAKTPNEKVQFLRGLPKILPQFPDSVMERKLLPALLDEMKDRELIALILQNMIAITKRLKSGKQAFCDKVIPALETVFLTGPKGTGERDSAKEAGLMILLENMKTVAENCSGREFKAVILPIIYLALDSPTHAIVDSGLKTLSIALSVLDFSTIKNELFPVIAQVFSKTNSLGIKIRGLEAFKVLCGGKDGEDEQYLGDDLDGIVVEKKTGQSSVVLDKYTIQEKVVPLMKAIKTKEPAVMMAALDVFKQVGRIADSDYLALEVLPVLWTFSLGPLLNLEQFSKFMALIKSLSGRIEREHSRRIQELTATNGTTSTRAKDFTSFGTVPTPNGTSTEDLDDDFEALVLGRKTARDTANNMLDGDWNTTAPTRPSIPASKSSQQTPQSSSFAWSQPTSSDSAPPSAISAWATSPTTTRAVTPDASLSTFASLTPSSPFNNPLQPSRPSNNLASQISPPPLPQQHATGSTIDWSTASKATANPWIASPPGTAGLSNAPMSGLSPQTGGGIAAMASNSKSGSSIASPPPSQSSQFASFSIAPPPGRPSIGQTQTQSQTQSQTQINSTFGNGVGLGRMQQPQQPLQGAGGGSGGGQKQGLDKYESLL</sequence>
<feature type="compositionally biased region" description="Low complexity" evidence="1">
    <location>
        <begin position="850"/>
        <end position="878"/>
    </location>
</feature>
<dbReference type="PANTHER" id="PTHR12984">
    <property type="entry name" value="SCY1-RELATED S/T PROTEIN KINASE-LIKE"/>
    <property type="match status" value="1"/>
</dbReference>
<dbReference type="InterPro" id="IPR016024">
    <property type="entry name" value="ARM-type_fold"/>
</dbReference>
<evidence type="ECO:0000313" key="4">
    <source>
        <dbReference type="Proteomes" id="UP000800092"/>
    </source>
</evidence>
<feature type="compositionally biased region" description="Gly residues" evidence="1">
    <location>
        <begin position="924"/>
        <end position="934"/>
    </location>
</feature>
<feature type="compositionally biased region" description="Polar residues" evidence="1">
    <location>
        <begin position="832"/>
        <end position="844"/>
    </location>
</feature>